<dbReference type="PANTHER" id="PTHR20963:SF18">
    <property type="entry name" value="ACID PHOSPHATASE PHO11-RELATED"/>
    <property type="match status" value="1"/>
</dbReference>
<feature type="active site" description="Proton donor" evidence="5">
    <location>
        <position position="397"/>
    </location>
</feature>
<dbReference type="EC" id="3.1.3.8" evidence="2"/>
<dbReference type="GO" id="GO:0003993">
    <property type="term" value="F:acid phosphatase activity"/>
    <property type="evidence" value="ECO:0007669"/>
    <property type="project" value="TreeGrafter"/>
</dbReference>
<dbReference type="InterPro" id="IPR000560">
    <property type="entry name" value="His_Pase_clade-2"/>
</dbReference>
<evidence type="ECO:0000256" key="6">
    <source>
        <dbReference type="PIRSR" id="PIRSR000894-2"/>
    </source>
</evidence>
<dbReference type="OrthoDB" id="6509975at2759"/>
<feature type="disulfide bond" evidence="6">
    <location>
        <begin position="323"/>
        <end position="336"/>
    </location>
</feature>
<feature type="active site" description="Nucleophile" evidence="5">
    <location>
        <position position="130"/>
    </location>
</feature>
<evidence type="ECO:0000256" key="4">
    <source>
        <dbReference type="ARBA" id="ARBA00023180"/>
    </source>
</evidence>
<dbReference type="GO" id="GO:0009277">
    <property type="term" value="C:fungal-type cell wall"/>
    <property type="evidence" value="ECO:0007669"/>
    <property type="project" value="TreeGrafter"/>
</dbReference>
<protein>
    <recommendedName>
        <fullName evidence="2">3-phytase</fullName>
        <ecNumber evidence="2">3.1.3.8</ecNumber>
    </recommendedName>
</protein>
<dbReference type="PROSITE" id="PS00616">
    <property type="entry name" value="HIS_ACID_PHOSPHAT_1"/>
    <property type="match status" value="1"/>
</dbReference>
<dbReference type="SUPFAM" id="SSF53254">
    <property type="entry name" value="Phosphoglycerate mutase-like"/>
    <property type="match status" value="1"/>
</dbReference>
<dbReference type="EMBL" id="CAOQHR010000001">
    <property type="protein sequence ID" value="CAI6260895.1"/>
    <property type="molecule type" value="Genomic_DNA"/>
</dbReference>
<dbReference type="Pfam" id="PF00328">
    <property type="entry name" value="His_Phos_2"/>
    <property type="match status" value="1"/>
</dbReference>
<dbReference type="PIRSF" id="PIRSF000894">
    <property type="entry name" value="Acid_phosphatase"/>
    <property type="match status" value="1"/>
</dbReference>
<name>A0A9W4U3G2_9PLEO</name>
<feature type="disulfide bond" evidence="6">
    <location>
        <begin position="119"/>
        <end position="446"/>
    </location>
</feature>
<keyword evidence="6" id="KW-1015">Disulfide bond</keyword>
<dbReference type="CDD" id="cd07061">
    <property type="entry name" value="HP_HAP_like"/>
    <property type="match status" value="1"/>
</dbReference>
<evidence type="ECO:0000313" key="7">
    <source>
        <dbReference type="EMBL" id="CAI6260895.1"/>
    </source>
</evidence>
<accession>A0A9W4U3G2</accession>
<proteinExistence type="inferred from homology"/>
<dbReference type="InterPro" id="IPR033379">
    <property type="entry name" value="Acid_Pase_AS"/>
</dbReference>
<evidence type="ECO:0000256" key="3">
    <source>
        <dbReference type="ARBA" id="ARBA00022801"/>
    </source>
</evidence>
<evidence type="ECO:0000256" key="2">
    <source>
        <dbReference type="ARBA" id="ARBA00012632"/>
    </source>
</evidence>
<dbReference type="PANTHER" id="PTHR20963">
    <property type="entry name" value="MULTIPLE INOSITOL POLYPHOSPHATE PHOSPHATASE-RELATED"/>
    <property type="match status" value="1"/>
</dbReference>
<comment type="similarity">
    <text evidence="1">Belongs to the histidine acid phosphatase family.</text>
</comment>
<dbReference type="InterPro" id="IPR029033">
    <property type="entry name" value="His_PPase_superfam"/>
</dbReference>
<keyword evidence="8" id="KW-1185">Reference proteome</keyword>
<comment type="caution">
    <text evidence="7">The sequence shown here is derived from an EMBL/GenBank/DDBJ whole genome shotgun (WGS) entry which is preliminary data.</text>
</comment>
<reference evidence="7" key="1">
    <citation type="submission" date="2023-01" db="EMBL/GenBank/DDBJ databases">
        <authorList>
            <person name="Van Ghelder C."/>
            <person name="Rancurel C."/>
        </authorList>
    </citation>
    <scope>NUCLEOTIDE SEQUENCE</scope>
    <source>
        <strain evidence="7">CNCM I-4278</strain>
    </source>
</reference>
<feature type="disulfide bond" evidence="6">
    <location>
        <begin position="472"/>
        <end position="480"/>
    </location>
</feature>
<keyword evidence="4" id="KW-0325">Glycoprotein</keyword>
<evidence type="ECO:0000256" key="5">
    <source>
        <dbReference type="PIRSR" id="PIRSR000894-1"/>
    </source>
</evidence>
<dbReference type="AlphaFoldDB" id="A0A9W4U3G2"/>
<sequence>MAFSIQTIVILCLSSTVALIGVLFTRPHLLNTKLVCRQSEGSTQANCSDSNFSKSPYQASWTSWYHPSVDIKLQSSGYSASVRTGSQNWNILYHLGGAGPWVEKKIDVVEAGIAPPKGCEVEQVHMIARHGERYPTRRVGKRMRSLVRRMQESGLVFQNELAFFKDWELFWTHDSQIAQLTSTGPFAGTLGAFTTGIRLRTRYSRLLSNTQSQFPITRFWASDSQRVIDTARYFASGFFGHDWHKIAELEIIPETSSMGANTLTPGDTCLAYGEDAEEGHDSGDAMLARFRPNYIEKPMKRILANNPGLDLTHDDVYAMQEMCAFETTARGSSPWCDVFTQDDMLGFDYARDIQHYYRVGPGTKYSAVMGWLWLNATTNLMLQGPEAGPLFFSFVHDGDIAPVITALGILSDNEHLPITHIKHDRRWRKSQILPMGGRTILEVLSCQVTGASSPAKFVRLNINDGITAIPDCDTGPGKSCALPEFARKIKTTGQQVGDFREKCGLSQDAADRITFLHQ</sequence>
<keyword evidence="3" id="KW-0378">Hydrolase</keyword>
<dbReference type="GO" id="GO:0016158">
    <property type="term" value="F:inositol hexakisphosphate 3-phosphatase activity"/>
    <property type="evidence" value="ECO:0007669"/>
    <property type="project" value="UniProtKB-EC"/>
</dbReference>
<dbReference type="InterPro" id="IPR016274">
    <property type="entry name" value="Histidine_acid_Pase_euk"/>
</dbReference>
<dbReference type="Gene3D" id="3.40.50.1240">
    <property type="entry name" value="Phosphoglycerate mutase-like"/>
    <property type="match status" value="1"/>
</dbReference>
<gene>
    <name evidence="7" type="ORF">PDIGIT_LOCUS1342</name>
</gene>
<dbReference type="Proteomes" id="UP001152607">
    <property type="component" value="Unassembled WGS sequence"/>
</dbReference>
<organism evidence="7 8">
    <name type="scientific">Periconia digitata</name>
    <dbReference type="NCBI Taxonomy" id="1303443"/>
    <lineage>
        <taxon>Eukaryota</taxon>
        <taxon>Fungi</taxon>
        <taxon>Dikarya</taxon>
        <taxon>Ascomycota</taxon>
        <taxon>Pezizomycotina</taxon>
        <taxon>Dothideomycetes</taxon>
        <taxon>Pleosporomycetidae</taxon>
        <taxon>Pleosporales</taxon>
        <taxon>Massarineae</taxon>
        <taxon>Periconiaceae</taxon>
        <taxon>Periconia</taxon>
    </lineage>
</organism>
<evidence type="ECO:0000313" key="8">
    <source>
        <dbReference type="Proteomes" id="UP001152607"/>
    </source>
</evidence>
<evidence type="ECO:0000256" key="1">
    <source>
        <dbReference type="ARBA" id="ARBA00005375"/>
    </source>
</evidence>